<dbReference type="AlphaFoldDB" id="A0AAD7Z9M0"/>
<reference evidence="2" key="2">
    <citation type="submission" date="2023-05" db="EMBL/GenBank/DDBJ databases">
        <authorList>
            <person name="Fouks B."/>
        </authorList>
    </citation>
    <scope>NUCLEOTIDE SEQUENCE</scope>
    <source>
        <strain evidence="2">Stay&amp;Tobe</strain>
        <tissue evidence="2">Testes</tissue>
    </source>
</reference>
<evidence type="ECO:0000313" key="2">
    <source>
        <dbReference type="EMBL" id="KAJ9576665.1"/>
    </source>
</evidence>
<gene>
    <name evidence="2" type="ORF">L9F63_025439</name>
</gene>
<dbReference type="EMBL" id="JASPKZ010009519">
    <property type="protein sequence ID" value="KAJ9576665.1"/>
    <property type="molecule type" value="Genomic_DNA"/>
</dbReference>
<evidence type="ECO:0000256" key="1">
    <source>
        <dbReference type="SAM" id="Coils"/>
    </source>
</evidence>
<keyword evidence="1" id="KW-0175">Coiled coil</keyword>
<feature type="non-terminal residue" evidence="2">
    <location>
        <position position="102"/>
    </location>
</feature>
<protein>
    <submittedName>
        <fullName evidence="2">Uncharacterized protein</fullName>
    </submittedName>
</protein>
<keyword evidence="3" id="KW-1185">Reference proteome</keyword>
<feature type="non-terminal residue" evidence="2">
    <location>
        <position position="1"/>
    </location>
</feature>
<comment type="caution">
    <text evidence="2">The sequence shown here is derived from an EMBL/GenBank/DDBJ whole genome shotgun (WGS) entry which is preliminary data.</text>
</comment>
<accession>A0AAD7Z9M0</accession>
<name>A0AAD7Z9M0_DIPPU</name>
<evidence type="ECO:0000313" key="3">
    <source>
        <dbReference type="Proteomes" id="UP001233999"/>
    </source>
</evidence>
<sequence>LRALRSPRWICDSDMESLLEQLQTLLEQNKALQQQIQQQTNAAMDSTQQFLRHLRSLASANQAELPLDRVAILADKIIEVTPPTPLHPAVHAVQPGSHNSQI</sequence>
<dbReference type="Proteomes" id="UP001233999">
    <property type="component" value="Unassembled WGS sequence"/>
</dbReference>
<organism evidence="2 3">
    <name type="scientific">Diploptera punctata</name>
    <name type="common">Pacific beetle cockroach</name>
    <dbReference type="NCBI Taxonomy" id="6984"/>
    <lineage>
        <taxon>Eukaryota</taxon>
        <taxon>Metazoa</taxon>
        <taxon>Ecdysozoa</taxon>
        <taxon>Arthropoda</taxon>
        <taxon>Hexapoda</taxon>
        <taxon>Insecta</taxon>
        <taxon>Pterygota</taxon>
        <taxon>Neoptera</taxon>
        <taxon>Polyneoptera</taxon>
        <taxon>Dictyoptera</taxon>
        <taxon>Blattodea</taxon>
        <taxon>Blaberoidea</taxon>
        <taxon>Blaberidae</taxon>
        <taxon>Diplopterinae</taxon>
        <taxon>Diploptera</taxon>
    </lineage>
</organism>
<reference evidence="2" key="1">
    <citation type="journal article" date="2023" name="IScience">
        <title>Live-bearing cockroach genome reveals convergent evolutionary mechanisms linked to viviparity in insects and beyond.</title>
        <authorList>
            <person name="Fouks B."/>
            <person name="Harrison M.C."/>
            <person name="Mikhailova A.A."/>
            <person name="Marchal E."/>
            <person name="English S."/>
            <person name="Carruthers M."/>
            <person name="Jennings E.C."/>
            <person name="Chiamaka E.L."/>
            <person name="Frigard R.A."/>
            <person name="Pippel M."/>
            <person name="Attardo G.M."/>
            <person name="Benoit J.B."/>
            <person name="Bornberg-Bauer E."/>
            <person name="Tobe S.S."/>
        </authorList>
    </citation>
    <scope>NUCLEOTIDE SEQUENCE</scope>
    <source>
        <strain evidence="2">Stay&amp;Tobe</strain>
    </source>
</reference>
<feature type="coiled-coil region" evidence="1">
    <location>
        <begin position="15"/>
        <end position="49"/>
    </location>
</feature>
<proteinExistence type="predicted"/>